<organism evidence="11 12">
    <name type="scientific">Pseudosulfitobacter pseudonitzschiae</name>
    <dbReference type="NCBI Taxonomy" id="1402135"/>
    <lineage>
        <taxon>Bacteria</taxon>
        <taxon>Pseudomonadati</taxon>
        <taxon>Pseudomonadota</taxon>
        <taxon>Alphaproteobacteria</taxon>
        <taxon>Rhodobacterales</taxon>
        <taxon>Roseobacteraceae</taxon>
        <taxon>Pseudosulfitobacter</taxon>
    </lineage>
</organism>
<dbReference type="Proteomes" id="UP000027746">
    <property type="component" value="Unassembled WGS sequence"/>
</dbReference>
<dbReference type="NCBIfam" id="TIGR01726">
    <property type="entry name" value="HEQRo_perm_3TM"/>
    <property type="match status" value="1"/>
</dbReference>
<dbReference type="InterPro" id="IPR010065">
    <property type="entry name" value="AA_ABC_transptr_permease_3TM"/>
</dbReference>
<dbReference type="PANTHER" id="PTHR30614">
    <property type="entry name" value="MEMBRANE COMPONENT OF AMINO ACID ABC TRANSPORTER"/>
    <property type="match status" value="1"/>
</dbReference>
<evidence type="ECO:0000313" key="11">
    <source>
        <dbReference type="EMBL" id="KEJ95265.1"/>
    </source>
</evidence>
<keyword evidence="6 9" id="KW-0812">Transmembrane</keyword>
<feature type="transmembrane region" description="Helical" evidence="9">
    <location>
        <begin position="51"/>
        <end position="72"/>
    </location>
</feature>
<name>A0A073J063_9RHOB</name>
<evidence type="ECO:0000256" key="7">
    <source>
        <dbReference type="ARBA" id="ARBA00022989"/>
    </source>
</evidence>
<gene>
    <name evidence="11" type="ORF">SUH3_22330</name>
</gene>
<evidence type="ECO:0000256" key="1">
    <source>
        <dbReference type="ARBA" id="ARBA00004429"/>
    </source>
</evidence>
<evidence type="ECO:0000313" key="12">
    <source>
        <dbReference type="Proteomes" id="UP000027746"/>
    </source>
</evidence>
<dbReference type="Gene3D" id="1.10.3720.10">
    <property type="entry name" value="MetI-like"/>
    <property type="match status" value="1"/>
</dbReference>
<keyword evidence="3 9" id="KW-0813">Transport</keyword>
<reference evidence="11 12" key="1">
    <citation type="submission" date="2014-01" db="EMBL/GenBank/DDBJ databases">
        <title>Sulfitobacter sp. H3 (MCCC 1A00686) Genome Sequencing.</title>
        <authorList>
            <person name="Lai Q."/>
            <person name="Hong Z."/>
        </authorList>
    </citation>
    <scope>NUCLEOTIDE SEQUENCE [LARGE SCALE GENOMIC DNA]</scope>
    <source>
        <strain evidence="11 12">H3</strain>
    </source>
</reference>
<evidence type="ECO:0000256" key="4">
    <source>
        <dbReference type="ARBA" id="ARBA00022475"/>
    </source>
</evidence>
<dbReference type="InterPro" id="IPR043429">
    <property type="entry name" value="ArtM/GltK/GlnP/TcyL/YhdX-like"/>
</dbReference>
<dbReference type="SUPFAM" id="SSF161098">
    <property type="entry name" value="MetI-like"/>
    <property type="match status" value="1"/>
</dbReference>
<dbReference type="EMBL" id="JAMD01000007">
    <property type="protein sequence ID" value="KEJ95265.1"/>
    <property type="molecule type" value="Genomic_DNA"/>
</dbReference>
<evidence type="ECO:0000256" key="9">
    <source>
        <dbReference type="RuleBase" id="RU363032"/>
    </source>
</evidence>
<dbReference type="GO" id="GO:0043190">
    <property type="term" value="C:ATP-binding cassette (ABC) transporter complex"/>
    <property type="evidence" value="ECO:0007669"/>
    <property type="project" value="InterPro"/>
</dbReference>
<dbReference type="GeneID" id="68872682"/>
<keyword evidence="8 9" id="KW-0472">Membrane</keyword>
<protein>
    <submittedName>
        <fullName evidence="11">ABC transporter permease</fullName>
    </submittedName>
</protein>
<sequence length="240" mass="26734">MDFILANLPRFLEGAWMTIQLALFSCSFGLLMALPIALARLSRKRVLRSAATAYVFFFRGTPLLAQIFLIYYGSGQFRQELSALGLWTFFRDPWFCALLSLTLNTAAYTSEILRGAIQAIPKGEIEAAKALGLNRYLLLRLVILPRAIRIGWPAYTNEVVYQIQATSLVSIITIMDITGVARTVGARDFTFFEAFGLAALLYLVLVYGFIFVAGRIEKRLGAHLIRTAAVNKPKLAGNIR</sequence>
<feature type="transmembrane region" description="Helical" evidence="9">
    <location>
        <begin position="15"/>
        <end position="39"/>
    </location>
</feature>
<proteinExistence type="inferred from homology"/>
<dbReference type="Pfam" id="PF00528">
    <property type="entry name" value="BPD_transp_1"/>
    <property type="match status" value="1"/>
</dbReference>
<comment type="similarity">
    <text evidence="2">Belongs to the binding-protein-dependent transport system permease family. HisMQ subfamily.</text>
</comment>
<dbReference type="RefSeq" id="WP_037927368.1">
    <property type="nucleotide sequence ID" value="NZ_CP054606.1"/>
</dbReference>
<feature type="transmembrane region" description="Helical" evidence="9">
    <location>
        <begin position="194"/>
        <end position="216"/>
    </location>
</feature>
<dbReference type="CDD" id="cd06261">
    <property type="entry name" value="TM_PBP2"/>
    <property type="match status" value="1"/>
</dbReference>
<evidence type="ECO:0000256" key="5">
    <source>
        <dbReference type="ARBA" id="ARBA00022519"/>
    </source>
</evidence>
<keyword evidence="4" id="KW-1003">Cell membrane</keyword>
<dbReference type="PROSITE" id="PS50928">
    <property type="entry name" value="ABC_TM1"/>
    <property type="match status" value="1"/>
</dbReference>
<keyword evidence="7 9" id="KW-1133">Transmembrane helix</keyword>
<dbReference type="PANTHER" id="PTHR30614:SF10">
    <property type="entry name" value="ARGININE ABC TRANSPORTER PERMEASE PROTEIN ARTM"/>
    <property type="match status" value="1"/>
</dbReference>
<dbReference type="GO" id="GO:0022857">
    <property type="term" value="F:transmembrane transporter activity"/>
    <property type="evidence" value="ECO:0007669"/>
    <property type="project" value="InterPro"/>
</dbReference>
<dbReference type="AlphaFoldDB" id="A0A073J063"/>
<evidence type="ECO:0000256" key="3">
    <source>
        <dbReference type="ARBA" id="ARBA00022448"/>
    </source>
</evidence>
<accession>A0A073J063</accession>
<evidence type="ECO:0000256" key="6">
    <source>
        <dbReference type="ARBA" id="ARBA00022692"/>
    </source>
</evidence>
<comment type="subcellular location">
    <subcellularLocation>
        <location evidence="1">Cell inner membrane</location>
        <topology evidence="1">Multi-pass membrane protein</topology>
    </subcellularLocation>
    <subcellularLocation>
        <location evidence="9">Cell membrane</location>
        <topology evidence="9">Multi-pass membrane protein</topology>
    </subcellularLocation>
</comment>
<feature type="domain" description="ABC transmembrane type-1" evidence="10">
    <location>
        <begin position="15"/>
        <end position="213"/>
    </location>
</feature>
<keyword evidence="5" id="KW-0997">Cell inner membrane</keyword>
<dbReference type="InterPro" id="IPR000515">
    <property type="entry name" value="MetI-like"/>
</dbReference>
<keyword evidence="12" id="KW-1185">Reference proteome</keyword>
<dbReference type="InterPro" id="IPR035906">
    <property type="entry name" value="MetI-like_sf"/>
</dbReference>
<dbReference type="GO" id="GO:0006865">
    <property type="term" value="P:amino acid transport"/>
    <property type="evidence" value="ECO:0007669"/>
    <property type="project" value="TreeGrafter"/>
</dbReference>
<comment type="caution">
    <text evidence="11">The sequence shown here is derived from an EMBL/GenBank/DDBJ whole genome shotgun (WGS) entry which is preliminary data.</text>
</comment>
<evidence type="ECO:0000256" key="2">
    <source>
        <dbReference type="ARBA" id="ARBA00010072"/>
    </source>
</evidence>
<evidence type="ECO:0000259" key="10">
    <source>
        <dbReference type="PROSITE" id="PS50928"/>
    </source>
</evidence>
<evidence type="ECO:0000256" key="8">
    <source>
        <dbReference type="ARBA" id="ARBA00023136"/>
    </source>
</evidence>